<dbReference type="GO" id="GO:0003755">
    <property type="term" value="F:peptidyl-prolyl cis-trans isomerase activity"/>
    <property type="evidence" value="ECO:0007669"/>
    <property type="project" value="UniProtKB-KW"/>
</dbReference>
<feature type="domain" description="PPIase FKBP-type" evidence="9">
    <location>
        <begin position="275"/>
        <end position="366"/>
    </location>
</feature>
<keyword evidence="5 7" id="KW-0697">Rotamase</keyword>
<dbReference type="InterPro" id="IPR019734">
    <property type="entry name" value="TPR_rpt"/>
</dbReference>
<dbReference type="Pfam" id="PF00254">
    <property type="entry name" value="FKBP_C"/>
    <property type="match status" value="3"/>
</dbReference>
<evidence type="ECO:0000256" key="1">
    <source>
        <dbReference type="ARBA" id="ARBA00000971"/>
    </source>
</evidence>
<protein>
    <recommendedName>
        <fullName evidence="2 7">peptidylprolyl isomerase</fullName>
        <ecNumber evidence="2 7">5.2.1.8</ecNumber>
    </recommendedName>
</protein>
<dbReference type="PANTHER" id="PTHR46512:SF11">
    <property type="entry name" value="PEPTIDYLPROLYL ISOMERASE"/>
    <property type="match status" value="1"/>
</dbReference>
<comment type="caution">
    <text evidence="10">The sequence shown here is derived from an EMBL/GenBank/DDBJ whole genome shotgun (WGS) entry which is preliminary data.</text>
</comment>
<dbReference type="AlphaFoldDB" id="A0AAV7F191"/>
<organism evidence="10 11">
    <name type="scientific">Aristolochia fimbriata</name>
    <name type="common">White veined hardy Dutchman's pipe vine</name>
    <dbReference type="NCBI Taxonomy" id="158543"/>
    <lineage>
        <taxon>Eukaryota</taxon>
        <taxon>Viridiplantae</taxon>
        <taxon>Streptophyta</taxon>
        <taxon>Embryophyta</taxon>
        <taxon>Tracheophyta</taxon>
        <taxon>Spermatophyta</taxon>
        <taxon>Magnoliopsida</taxon>
        <taxon>Magnoliidae</taxon>
        <taxon>Piperales</taxon>
        <taxon>Aristolochiaceae</taxon>
        <taxon>Aristolochia</taxon>
    </lineage>
</organism>
<keyword evidence="6 7" id="KW-0413">Isomerase</keyword>
<reference evidence="10 11" key="1">
    <citation type="submission" date="2021-07" db="EMBL/GenBank/DDBJ databases">
        <title>The Aristolochia fimbriata genome: insights into angiosperm evolution, floral development and chemical biosynthesis.</title>
        <authorList>
            <person name="Jiao Y."/>
        </authorList>
    </citation>
    <scope>NUCLEOTIDE SEQUENCE [LARGE SCALE GENOMIC DNA]</scope>
    <source>
        <strain evidence="10">IBCAS-2021</strain>
        <tissue evidence="10">Leaf</tissue>
    </source>
</reference>
<keyword evidence="4 8" id="KW-0802">TPR repeat</keyword>
<dbReference type="Pfam" id="PF14559">
    <property type="entry name" value="TPR_19"/>
    <property type="match status" value="1"/>
</dbReference>
<dbReference type="PROSITE" id="PS50059">
    <property type="entry name" value="FKBP_PPIASE"/>
    <property type="match status" value="3"/>
</dbReference>
<dbReference type="PANTHER" id="PTHR46512">
    <property type="entry name" value="PEPTIDYLPROLYL ISOMERASE"/>
    <property type="match status" value="1"/>
</dbReference>
<dbReference type="InterPro" id="IPR001179">
    <property type="entry name" value="PPIase_FKBP_dom"/>
</dbReference>
<sequence>MSLPSVMEAEASPQIEKEIGSQGLKKRIVHPGNSWRVPFPGDEVQVHYTGHVDGGESVGSSREEGAPFSFILGRGEVIRGWDEGIASMKKGERAIFTIPSSLAYGEAGSPPLIPPNATLLFDVELISWNTIRDLTGDRGLIKKIVREGEGWLTPKDLDEVFVKYSVKLEDGTIVAKSEDGVEFYVSNGWLCPAIGIAVKTMRKGEIAELSVKYSYGFEQNGNEGSKNDLQVPPGSKLTIDVELVSWKNVINVTGDMKVVKKIIKTGEGYDSPSEGSLVNVKYTGKLQDGTIFERKGSDEEPFEFVCFGEQISDGLDRAITTMKRGEIALITVASEYAFGEKEYQSDLTVVPPNSELVYEVELIKFTKDKEFWKMETWEKFEASRRKKDEGNKLFKAGDYWPEYVEYDHSFTEEEKLQANELKVSSNLNNATCKLKLGDYVGALRLSTKVLELDPQNVKALYRRSQAYLRTSDLEKAEADLKTALSLDPHNREVRLEYKKLKEQQKEYEKEQAKIFGAMLSKFGHSET</sequence>
<dbReference type="InterPro" id="IPR050754">
    <property type="entry name" value="FKBP4/5/8-like"/>
</dbReference>
<dbReference type="FunFam" id="3.10.50.40:FF:000017">
    <property type="entry name" value="Peptidylprolyl isomerase"/>
    <property type="match status" value="1"/>
</dbReference>
<evidence type="ECO:0000256" key="2">
    <source>
        <dbReference type="ARBA" id="ARBA00013194"/>
    </source>
</evidence>
<dbReference type="PROSITE" id="PS50005">
    <property type="entry name" value="TPR"/>
    <property type="match status" value="1"/>
</dbReference>
<dbReference type="InterPro" id="IPR046357">
    <property type="entry name" value="PPIase_dom_sf"/>
</dbReference>
<gene>
    <name evidence="10" type="ORF">H6P81_007712</name>
</gene>
<dbReference type="Gene3D" id="3.10.50.40">
    <property type="match status" value="3"/>
</dbReference>
<dbReference type="InterPro" id="IPR011990">
    <property type="entry name" value="TPR-like_helical_dom_sf"/>
</dbReference>
<feature type="domain" description="PPIase FKBP-type" evidence="9">
    <location>
        <begin position="157"/>
        <end position="247"/>
    </location>
</feature>
<evidence type="ECO:0000256" key="5">
    <source>
        <dbReference type="ARBA" id="ARBA00023110"/>
    </source>
</evidence>
<evidence type="ECO:0000256" key="4">
    <source>
        <dbReference type="ARBA" id="ARBA00022803"/>
    </source>
</evidence>
<dbReference type="EC" id="5.2.1.8" evidence="2 7"/>
<keyword evidence="3" id="KW-0677">Repeat</keyword>
<dbReference type="SUPFAM" id="SSF54534">
    <property type="entry name" value="FKBP-like"/>
    <property type="match status" value="3"/>
</dbReference>
<dbReference type="SMART" id="SM00028">
    <property type="entry name" value="TPR"/>
    <property type="match status" value="2"/>
</dbReference>
<evidence type="ECO:0000256" key="3">
    <source>
        <dbReference type="ARBA" id="ARBA00022737"/>
    </source>
</evidence>
<dbReference type="FunFam" id="3.10.50.40:FF:000006">
    <property type="entry name" value="Peptidyl-prolyl cis-trans isomerase"/>
    <property type="match status" value="1"/>
</dbReference>
<dbReference type="Gene3D" id="1.25.40.10">
    <property type="entry name" value="Tetratricopeptide repeat domain"/>
    <property type="match status" value="1"/>
</dbReference>
<comment type="catalytic activity">
    <reaction evidence="1 7">
        <text>[protein]-peptidylproline (omega=180) = [protein]-peptidylproline (omega=0)</text>
        <dbReference type="Rhea" id="RHEA:16237"/>
        <dbReference type="Rhea" id="RHEA-COMP:10747"/>
        <dbReference type="Rhea" id="RHEA-COMP:10748"/>
        <dbReference type="ChEBI" id="CHEBI:83833"/>
        <dbReference type="ChEBI" id="CHEBI:83834"/>
        <dbReference type="EC" id="5.2.1.8"/>
    </reaction>
</comment>
<accession>A0AAV7F191</accession>
<feature type="repeat" description="TPR" evidence="8">
    <location>
        <begin position="457"/>
        <end position="490"/>
    </location>
</feature>
<evidence type="ECO:0000259" key="9">
    <source>
        <dbReference type="PROSITE" id="PS50059"/>
    </source>
</evidence>
<dbReference type="SUPFAM" id="SSF48452">
    <property type="entry name" value="TPR-like"/>
    <property type="match status" value="1"/>
</dbReference>
<evidence type="ECO:0000256" key="7">
    <source>
        <dbReference type="PROSITE-ProRule" id="PRU00277"/>
    </source>
</evidence>
<keyword evidence="11" id="KW-1185">Reference proteome</keyword>
<evidence type="ECO:0000313" key="10">
    <source>
        <dbReference type="EMBL" id="KAG9454808.1"/>
    </source>
</evidence>
<dbReference type="EMBL" id="JAINDJ010000003">
    <property type="protein sequence ID" value="KAG9454808.1"/>
    <property type="molecule type" value="Genomic_DNA"/>
</dbReference>
<name>A0AAV7F191_ARIFI</name>
<proteinExistence type="predicted"/>
<dbReference type="Proteomes" id="UP000825729">
    <property type="component" value="Unassembled WGS sequence"/>
</dbReference>
<evidence type="ECO:0000256" key="8">
    <source>
        <dbReference type="PROSITE-ProRule" id="PRU00339"/>
    </source>
</evidence>
<evidence type="ECO:0000313" key="11">
    <source>
        <dbReference type="Proteomes" id="UP000825729"/>
    </source>
</evidence>
<feature type="domain" description="PPIase FKBP-type" evidence="9">
    <location>
        <begin position="41"/>
        <end position="129"/>
    </location>
</feature>
<evidence type="ECO:0000256" key="6">
    <source>
        <dbReference type="ARBA" id="ARBA00023235"/>
    </source>
</evidence>